<comment type="caution">
    <text evidence="1">The sequence shown here is derived from an EMBL/GenBank/DDBJ whole genome shotgun (WGS) entry which is preliminary data.</text>
</comment>
<protein>
    <recommendedName>
        <fullName evidence="3">Restriction endonuclease type IV Mrr domain-containing protein</fullName>
    </recommendedName>
</protein>
<accession>A0ABQ1ZKY2</accession>
<gene>
    <name evidence="1" type="ORF">GCM10008014_49730</name>
</gene>
<evidence type="ECO:0000313" key="1">
    <source>
        <dbReference type="EMBL" id="GGH67858.1"/>
    </source>
</evidence>
<dbReference type="RefSeq" id="WP_188594293.1">
    <property type="nucleotide sequence ID" value="NZ_BMFU01000011.1"/>
</dbReference>
<keyword evidence="2" id="KW-1185">Reference proteome</keyword>
<reference evidence="2" key="1">
    <citation type="journal article" date="2019" name="Int. J. Syst. Evol. Microbiol.">
        <title>The Global Catalogue of Microorganisms (GCM) 10K type strain sequencing project: providing services to taxonomists for standard genome sequencing and annotation.</title>
        <authorList>
            <consortium name="The Broad Institute Genomics Platform"/>
            <consortium name="The Broad Institute Genome Sequencing Center for Infectious Disease"/>
            <person name="Wu L."/>
            <person name="Ma J."/>
        </authorList>
    </citation>
    <scope>NUCLEOTIDE SEQUENCE [LARGE SCALE GENOMIC DNA]</scope>
    <source>
        <strain evidence="2">CGMCC 1.12770</strain>
    </source>
</reference>
<sequence length="229" mass="25753">MKVVDFKQLPATGKATVHFIRIDPEDLQETLGNILHTLMDMSWLKKFDESFMQKSFENRAMKTLDDIKRKFDSPQVDKVASDAAEYVISELARKSLVDKLNYLNIPLAELLGKKVSGNPGFDFHSQNGTTDTVIFGEAKYVARQSGYQSALSQVVRFVNDRKDIDDVGDLKQFCTPVALQRVIDGNKGFAIAFSAKRTKTPALIKTITTHQNFLDLLCYDEVILIAVNL</sequence>
<dbReference type="EMBL" id="BMFU01000011">
    <property type="protein sequence ID" value="GGH67858.1"/>
    <property type="molecule type" value="Genomic_DNA"/>
</dbReference>
<organism evidence="1 2">
    <name type="scientific">Paenibacillus silvae</name>
    <dbReference type="NCBI Taxonomy" id="1325358"/>
    <lineage>
        <taxon>Bacteria</taxon>
        <taxon>Bacillati</taxon>
        <taxon>Bacillota</taxon>
        <taxon>Bacilli</taxon>
        <taxon>Bacillales</taxon>
        <taxon>Paenibacillaceae</taxon>
        <taxon>Paenibacillus</taxon>
    </lineage>
</organism>
<proteinExistence type="predicted"/>
<dbReference type="Proteomes" id="UP000652153">
    <property type="component" value="Unassembled WGS sequence"/>
</dbReference>
<evidence type="ECO:0008006" key="3">
    <source>
        <dbReference type="Google" id="ProtNLM"/>
    </source>
</evidence>
<name>A0ABQ1ZKY2_9BACL</name>
<evidence type="ECO:0000313" key="2">
    <source>
        <dbReference type="Proteomes" id="UP000652153"/>
    </source>
</evidence>